<dbReference type="SUPFAM" id="SSF56784">
    <property type="entry name" value="HAD-like"/>
    <property type="match status" value="1"/>
</dbReference>
<dbReference type="InterPro" id="IPR036412">
    <property type="entry name" value="HAD-like_sf"/>
</dbReference>
<name>A0ABQ1LVS9_9MICO</name>
<dbReference type="InterPro" id="IPR023214">
    <property type="entry name" value="HAD_sf"/>
</dbReference>
<dbReference type="Pfam" id="PF12710">
    <property type="entry name" value="HAD"/>
    <property type="match status" value="1"/>
</dbReference>
<comment type="caution">
    <text evidence="1">The sequence shown here is derived from an EMBL/GenBank/DDBJ whole genome shotgun (WGS) entry which is preliminary data.</text>
</comment>
<dbReference type="EMBL" id="BMJG01000001">
    <property type="protein sequence ID" value="GGC28507.1"/>
    <property type="molecule type" value="Genomic_DNA"/>
</dbReference>
<dbReference type="Proteomes" id="UP000632322">
    <property type="component" value="Unassembled WGS sequence"/>
</dbReference>
<gene>
    <name evidence="1" type="ORF">GCM10010974_08740</name>
</gene>
<evidence type="ECO:0000313" key="2">
    <source>
        <dbReference type="Proteomes" id="UP000632322"/>
    </source>
</evidence>
<accession>A0ABQ1LVS9</accession>
<dbReference type="Gene3D" id="3.40.50.1000">
    <property type="entry name" value="HAD superfamily/HAD-like"/>
    <property type="match status" value="1"/>
</dbReference>
<organism evidence="1 2">
    <name type="scientific">Brevibacterium sediminis</name>
    <dbReference type="NCBI Taxonomy" id="1857024"/>
    <lineage>
        <taxon>Bacteria</taxon>
        <taxon>Bacillati</taxon>
        <taxon>Actinomycetota</taxon>
        <taxon>Actinomycetes</taxon>
        <taxon>Micrococcales</taxon>
        <taxon>Brevibacteriaceae</taxon>
        <taxon>Brevibacterium</taxon>
    </lineage>
</organism>
<evidence type="ECO:0008006" key="3">
    <source>
        <dbReference type="Google" id="ProtNLM"/>
    </source>
</evidence>
<keyword evidence="2" id="KW-1185">Reference proteome</keyword>
<sequence>MSRRIAETALDGITDGEYTALAEQLGQKFASDPKWIRAEAVHRIRRQHAQGARIVIATASERRLAEALLEGARVPYDLLSASLLSSRANGLTVRDHRVGERKLAALLELGVSIEKAQFITDSLTDFPTAEASSSVVLIGASARTRERYREMGISITEES</sequence>
<evidence type="ECO:0000313" key="1">
    <source>
        <dbReference type="EMBL" id="GGC28507.1"/>
    </source>
</evidence>
<protein>
    <recommendedName>
        <fullName evidence="3">HAD family hydrolase</fullName>
    </recommendedName>
</protein>
<reference evidence="2" key="1">
    <citation type="journal article" date="2019" name="Int. J. Syst. Evol. Microbiol.">
        <title>The Global Catalogue of Microorganisms (GCM) 10K type strain sequencing project: providing services to taxonomists for standard genome sequencing and annotation.</title>
        <authorList>
            <consortium name="The Broad Institute Genomics Platform"/>
            <consortium name="The Broad Institute Genome Sequencing Center for Infectious Disease"/>
            <person name="Wu L."/>
            <person name="Ma J."/>
        </authorList>
    </citation>
    <scope>NUCLEOTIDE SEQUENCE [LARGE SCALE GENOMIC DNA]</scope>
    <source>
        <strain evidence="2">CGMCC 1.15472</strain>
    </source>
</reference>
<proteinExistence type="predicted"/>